<feature type="region of interest" description="Disordered" evidence="1">
    <location>
        <begin position="316"/>
        <end position="393"/>
    </location>
</feature>
<sequence length="480" mass="50411">MKKGSITTESSTVTSPMPPAMSLPASQSSGNAAPPVKKGNKKAPPPSVGMGKPPESSNSTASTSTPTQPSNSVQNNRTPALQGLYHPNNAQLGTLAQNSPAVNNTTGPGTPNGILRQPQQQQQIQAQQPVPGRPQAVHAQPFPFSFLQPPLQQPNSVAPGAIPNSVASSPRGTMSQAQAGHAAVAAAQLHHQQQQARNNDNRTPVSQAQQTMQFQPNTSRYTSNPQMPISAVGGSQQPGNMNMTMTGVMNIHGFNHQAAAAAAAATAALNSNHPNTNRMHTQSPRNILPNGITPAGTQTGIGGQMQLQIQANMNQRLSGQQVSPQQQAQHQRMAAQQQQQAQPGSQPLPLSQQQQQQQQQAAQQHLQQMGMHMGMGTTPGTASGHPNSNMNFALNTQNHTQQTLAALQHIRANPNFAAMQALHQQAAAQGQGVAQNPNFTLGQVGAGFTPNWRAGRPHPNSQPSQQSHPSPAGGAGRNAR</sequence>
<dbReference type="EMBL" id="MU128921">
    <property type="protein sequence ID" value="KAF9518966.1"/>
    <property type="molecule type" value="Genomic_DNA"/>
</dbReference>
<feature type="compositionally biased region" description="Low complexity" evidence="1">
    <location>
        <begin position="176"/>
        <end position="196"/>
    </location>
</feature>
<reference evidence="2" key="1">
    <citation type="journal article" date="2020" name="Nat. Commun.">
        <title>Large-scale genome sequencing of mycorrhizal fungi provides insights into the early evolution of symbiotic traits.</title>
        <authorList>
            <person name="Miyauchi S."/>
            <person name="Kiss E."/>
            <person name="Kuo A."/>
            <person name="Drula E."/>
            <person name="Kohler A."/>
            <person name="Sanchez-Garcia M."/>
            <person name="Morin E."/>
            <person name="Andreopoulos B."/>
            <person name="Barry K.W."/>
            <person name="Bonito G."/>
            <person name="Buee M."/>
            <person name="Carver A."/>
            <person name="Chen C."/>
            <person name="Cichocki N."/>
            <person name="Clum A."/>
            <person name="Culley D."/>
            <person name="Crous P.W."/>
            <person name="Fauchery L."/>
            <person name="Girlanda M."/>
            <person name="Hayes R.D."/>
            <person name="Keri Z."/>
            <person name="LaButti K."/>
            <person name="Lipzen A."/>
            <person name="Lombard V."/>
            <person name="Magnuson J."/>
            <person name="Maillard F."/>
            <person name="Murat C."/>
            <person name="Nolan M."/>
            <person name="Ohm R.A."/>
            <person name="Pangilinan J."/>
            <person name="Pereira M.F."/>
            <person name="Perotto S."/>
            <person name="Peter M."/>
            <person name="Pfister S."/>
            <person name="Riley R."/>
            <person name="Sitrit Y."/>
            <person name="Stielow J.B."/>
            <person name="Szollosi G."/>
            <person name="Zifcakova L."/>
            <person name="Stursova M."/>
            <person name="Spatafora J.W."/>
            <person name="Tedersoo L."/>
            <person name="Vaario L.M."/>
            <person name="Yamada A."/>
            <person name="Yan M."/>
            <person name="Wang P."/>
            <person name="Xu J."/>
            <person name="Bruns T."/>
            <person name="Baldrian P."/>
            <person name="Vilgalys R."/>
            <person name="Dunand C."/>
            <person name="Henrissat B."/>
            <person name="Grigoriev I.V."/>
            <person name="Hibbett D."/>
            <person name="Nagy L.G."/>
            <person name="Martin F.M."/>
        </authorList>
    </citation>
    <scope>NUCLEOTIDE SEQUENCE</scope>
    <source>
        <strain evidence="2">UP504</strain>
    </source>
</reference>
<feature type="compositionally biased region" description="Polar residues" evidence="1">
    <location>
        <begin position="271"/>
        <end position="285"/>
    </location>
</feature>
<organism evidence="2 3">
    <name type="scientific">Hydnum rufescens UP504</name>
    <dbReference type="NCBI Taxonomy" id="1448309"/>
    <lineage>
        <taxon>Eukaryota</taxon>
        <taxon>Fungi</taxon>
        <taxon>Dikarya</taxon>
        <taxon>Basidiomycota</taxon>
        <taxon>Agaricomycotina</taxon>
        <taxon>Agaricomycetes</taxon>
        <taxon>Cantharellales</taxon>
        <taxon>Hydnaceae</taxon>
        <taxon>Hydnum</taxon>
    </lineage>
</organism>
<feature type="compositionally biased region" description="Polar residues" evidence="1">
    <location>
        <begin position="98"/>
        <end position="109"/>
    </location>
</feature>
<feature type="compositionally biased region" description="Low complexity" evidence="1">
    <location>
        <begin position="457"/>
        <end position="471"/>
    </location>
</feature>
<comment type="caution">
    <text evidence="2">The sequence shown here is derived from an EMBL/GenBank/DDBJ whole genome shotgun (WGS) entry which is preliminary data.</text>
</comment>
<evidence type="ECO:0000313" key="3">
    <source>
        <dbReference type="Proteomes" id="UP000886523"/>
    </source>
</evidence>
<feature type="region of interest" description="Disordered" evidence="1">
    <location>
        <begin position="441"/>
        <end position="480"/>
    </location>
</feature>
<dbReference type="AlphaFoldDB" id="A0A9P6B7B0"/>
<feature type="compositionally biased region" description="Polar residues" evidence="1">
    <location>
        <begin position="165"/>
        <end position="175"/>
    </location>
</feature>
<feature type="compositionally biased region" description="Low complexity" evidence="1">
    <location>
        <begin position="117"/>
        <end position="130"/>
    </location>
</feature>
<dbReference type="Proteomes" id="UP000886523">
    <property type="component" value="Unassembled WGS sequence"/>
</dbReference>
<feature type="region of interest" description="Disordered" evidence="1">
    <location>
        <begin position="271"/>
        <end position="300"/>
    </location>
</feature>
<feature type="compositionally biased region" description="Low complexity" evidence="1">
    <location>
        <begin position="316"/>
        <end position="382"/>
    </location>
</feature>
<feature type="compositionally biased region" description="Polar residues" evidence="1">
    <location>
        <begin position="1"/>
        <end position="14"/>
    </location>
</feature>
<gene>
    <name evidence="2" type="ORF">BS47DRAFT_172373</name>
</gene>
<feature type="compositionally biased region" description="Low complexity" evidence="1">
    <location>
        <begin position="140"/>
        <end position="154"/>
    </location>
</feature>
<accession>A0A9P6B7B0</accession>
<evidence type="ECO:0000313" key="2">
    <source>
        <dbReference type="EMBL" id="KAF9518966.1"/>
    </source>
</evidence>
<keyword evidence="3" id="KW-1185">Reference proteome</keyword>
<feature type="compositionally biased region" description="Polar residues" evidence="1">
    <location>
        <begin position="384"/>
        <end position="393"/>
    </location>
</feature>
<protein>
    <submittedName>
        <fullName evidence="2">Uncharacterized protein</fullName>
    </submittedName>
</protein>
<feature type="compositionally biased region" description="Polar residues" evidence="1">
    <location>
        <begin position="197"/>
        <end position="238"/>
    </location>
</feature>
<feature type="region of interest" description="Disordered" evidence="1">
    <location>
        <begin position="1"/>
        <end position="86"/>
    </location>
</feature>
<name>A0A9P6B7B0_9AGAM</name>
<feature type="compositionally biased region" description="Low complexity" evidence="1">
    <location>
        <begin position="53"/>
        <end position="72"/>
    </location>
</feature>
<evidence type="ECO:0000256" key="1">
    <source>
        <dbReference type="SAM" id="MobiDB-lite"/>
    </source>
</evidence>
<proteinExistence type="predicted"/>
<feature type="region of interest" description="Disordered" evidence="1">
    <location>
        <begin position="98"/>
        <end position="244"/>
    </location>
</feature>